<keyword evidence="1" id="KW-1133">Transmembrane helix</keyword>
<feature type="transmembrane region" description="Helical" evidence="1">
    <location>
        <begin position="21"/>
        <end position="39"/>
    </location>
</feature>
<evidence type="ECO:0000313" key="3">
    <source>
        <dbReference type="Proteomes" id="UP000565089"/>
    </source>
</evidence>
<evidence type="ECO:0000313" key="2">
    <source>
        <dbReference type="EMBL" id="MBB4710651.1"/>
    </source>
</evidence>
<keyword evidence="1" id="KW-0472">Membrane</keyword>
<comment type="caution">
    <text evidence="2">The sequence shown here is derived from an EMBL/GenBank/DDBJ whole genome shotgun (WGS) entry which is preliminary data.</text>
</comment>
<accession>A0A7W7DH70</accession>
<keyword evidence="1" id="KW-0812">Transmembrane</keyword>
<sequence>MRNARRPGPSGGVALRRYPRRAVLGLALFVGQAFLYYAIVFDLGTILNGFFDIGSGSIPYFLAL</sequence>
<keyword evidence="3" id="KW-1185">Reference proteome</keyword>
<dbReference type="AlphaFoldDB" id="A0A7W7DH70"/>
<dbReference type="GeneID" id="95792584"/>
<proteinExistence type="predicted"/>
<evidence type="ECO:0000256" key="1">
    <source>
        <dbReference type="SAM" id="Phobius"/>
    </source>
</evidence>
<reference evidence="2 3" key="1">
    <citation type="submission" date="2020-08" db="EMBL/GenBank/DDBJ databases">
        <title>Sequencing the genomes of 1000 actinobacteria strains.</title>
        <authorList>
            <person name="Klenk H.-P."/>
        </authorList>
    </citation>
    <scope>NUCLEOTIDE SEQUENCE [LARGE SCALE GENOMIC DNA]</scope>
    <source>
        <strain evidence="2 3">DSM 40483</strain>
    </source>
</reference>
<protein>
    <recommendedName>
        <fullName evidence="4">MFS transporter</fullName>
    </recommendedName>
</protein>
<gene>
    <name evidence="2" type="ORF">BJ965_000533</name>
</gene>
<organism evidence="2 3">
    <name type="scientific">Streptomyces luteogriseus</name>
    <dbReference type="NCBI Taxonomy" id="68233"/>
    <lineage>
        <taxon>Bacteria</taxon>
        <taxon>Bacillati</taxon>
        <taxon>Actinomycetota</taxon>
        <taxon>Actinomycetes</taxon>
        <taxon>Kitasatosporales</taxon>
        <taxon>Streptomycetaceae</taxon>
        <taxon>Streptomyces</taxon>
    </lineage>
</organism>
<name>A0A7W7DH70_9ACTN</name>
<evidence type="ECO:0008006" key="4">
    <source>
        <dbReference type="Google" id="ProtNLM"/>
    </source>
</evidence>
<dbReference type="Proteomes" id="UP000565089">
    <property type="component" value="Unassembled WGS sequence"/>
</dbReference>
<dbReference type="RefSeq" id="WP_376777894.1">
    <property type="nucleotide sequence ID" value="NZ_JACHMS010000001.1"/>
</dbReference>
<dbReference type="EMBL" id="JACHMS010000001">
    <property type="protein sequence ID" value="MBB4710651.1"/>
    <property type="molecule type" value="Genomic_DNA"/>
</dbReference>